<evidence type="ECO:0000256" key="7">
    <source>
        <dbReference type="ARBA" id="ARBA00022833"/>
    </source>
</evidence>
<evidence type="ECO:0000313" key="16">
    <source>
        <dbReference type="EMBL" id="JAI42739.1"/>
    </source>
</evidence>
<feature type="domain" description="C2H2-type" evidence="14">
    <location>
        <begin position="784"/>
        <end position="805"/>
    </location>
</feature>
<keyword evidence="7" id="KW-0862">Zinc</keyword>
<feature type="compositionally biased region" description="Polar residues" evidence="13">
    <location>
        <begin position="11"/>
        <end position="21"/>
    </location>
</feature>
<dbReference type="EMBL" id="GDHF01000644">
    <property type="protein sequence ID" value="JAI51670.1"/>
    <property type="molecule type" value="Transcribed_RNA"/>
</dbReference>
<accession>A0A0K8VV49</accession>
<evidence type="ECO:0000313" key="15">
    <source>
        <dbReference type="EMBL" id="JAI27003.1"/>
    </source>
</evidence>
<dbReference type="Gene3D" id="3.30.160.60">
    <property type="entry name" value="Classic Zinc Finger"/>
    <property type="match status" value="3"/>
</dbReference>
<feature type="compositionally biased region" description="Polar residues" evidence="13">
    <location>
        <begin position="88"/>
        <end position="97"/>
    </location>
</feature>
<comment type="subcellular location">
    <subcellularLocation>
        <location evidence="1">Nucleus</location>
    </subcellularLocation>
</comment>
<evidence type="ECO:0000256" key="10">
    <source>
        <dbReference type="ARBA" id="ARBA00061755"/>
    </source>
</evidence>
<dbReference type="OrthoDB" id="6110130at2759"/>
<dbReference type="SMART" id="SM00355">
    <property type="entry name" value="ZnF_C2H2"/>
    <property type="match status" value="7"/>
</dbReference>
<proteinExistence type="predicted"/>
<feature type="compositionally biased region" description="Basic and acidic residues" evidence="13">
    <location>
        <begin position="280"/>
        <end position="290"/>
    </location>
</feature>
<feature type="compositionally biased region" description="Basic and acidic residues" evidence="13">
    <location>
        <begin position="220"/>
        <end position="249"/>
    </location>
</feature>
<keyword evidence="5" id="KW-0863">Zinc-finger</keyword>
<evidence type="ECO:0000256" key="8">
    <source>
        <dbReference type="ARBA" id="ARBA00023242"/>
    </source>
</evidence>
<dbReference type="EMBL" id="GDHF01025311">
    <property type="protein sequence ID" value="JAI27003.1"/>
    <property type="molecule type" value="Transcribed_RNA"/>
</dbReference>
<dbReference type="InterPro" id="IPR050688">
    <property type="entry name" value="Zinc_finger/UBP_domain"/>
</dbReference>
<gene>
    <name evidence="16" type="primary">mep-1_1</name>
    <name evidence="17" type="synonym">mep-1_3</name>
    <name evidence="15" type="synonym">mep-1_4</name>
    <name evidence="15" type="ORF">c3_g1_i2</name>
    <name evidence="16" type="ORF">c3_g1_i3</name>
    <name evidence="17" type="ORF">c3_g1_i5</name>
</gene>
<name>A0A0K8VV49_BACLA</name>
<dbReference type="GO" id="GO:0030154">
    <property type="term" value="P:cell differentiation"/>
    <property type="evidence" value="ECO:0007669"/>
    <property type="project" value="UniProtKB-KW"/>
</dbReference>
<evidence type="ECO:0000256" key="11">
    <source>
        <dbReference type="ARBA" id="ARBA00071730"/>
    </source>
</evidence>
<feature type="compositionally biased region" description="Polar residues" evidence="13">
    <location>
        <begin position="28"/>
        <end position="64"/>
    </location>
</feature>
<feature type="region of interest" description="Disordered" evidence="13">
    <location>
        <begin position="987"/>
        <end position="1015"/>
    </location>
</feature>
<keyword evidence="3" id="KW-0479">Metal-binding</keyword>
<evidence type="ECO:0000256" key="13">
    <source>
        <dbReference type="SAM" id="MobiDB-lite"/>
    </source>
</evidence>
<feature type="region of interest" description="Disordered" evidence="13">
    <location>
        <begin position="580"/>
        <end position="633"/>
    </location>
</feature>
<feature type="domain" description="C2H2-type" evidence="14">
    <location>
        <begin position="1148"/>
        <end position="1169"/>
    </location>
</feature>
<feature type="compositionally biased region" description="Polar residues" evidence="13">
    <location>
        <begin position="363"/>
        <end position="379"/>
    </location>
</feature>
<evidence type="ECO:0000256" key="2">
    <source>
        <dbReference type="ARBA" id="ARBA00022473"/>
    </source>
</evidence>
<dbReference type="EMBL" id="GDHF01009575">
    <property type="protein sequence ID" value="JAI42739.1"/>
    <property type="molecule type" value="Transcribed_RNA"/>
</dbReference>
<keyword evidence="8" id="KW-0539">Nucleus</keyword>
<evidence type="ECO:0000256" key="12">
    <source>
        <dbReference type="ARBA" id="ARBA00080128"/>
    </source>
</evidence>
<reference evidence="16" key="1">
    <citation type="submission" date="2015-06" db="EMBL/GenBank/DDBJ databases">
        <authorList>
            <person name="Hoefler B.C."/>
            <person name="Straight P.D."/>
        </authorList>
    </citation>
    <scope>NUCLEOTIDE SEQUENCE</scope>
</reference>
<feature type="compositionally biased region" description="Acidic residues" evidence="13">
    <location>
        <begin position="75"/>
        <end position="87"/>
    </location>
</feature>
<feature type="region of interest" description="Disordered" evidence="13">
    <location>
        <begin position="263"/>
        <end position="305"/>
    </location>
</feature>
<dbReference type="GO" id="GO:0008270">
    <property type="term" value="F:zinc ion binding"/>
    <property type="evidence" value="ECO:0007669"/>
    <property type="project" value="UniProtKB-KW"/>
</dbReference>
<dbReference type="FunFam" id="3.30.160.60:FF:001612">
    <property type="entry name" value="MEP-1, isoform A"/>
    <property type="match status" value="1"/>
</dbReference>
<feature type="compositionally biased region" description="Basic and acidic residues" evidence="13">
    <location>
        <begin position="124"/>
        <end position="135"/>
    </location>
</feature>
<feature type="compositionally biased region" description="Polar residues" evidence="13">
    <location>
        <begin position="987"/>
        <end position="1011"/>
    </location>
</feature>
<dbReference type="AlphaFoldDB" id="A0A0K8VV49"/>
<dbReference type="FunFam" id="3.30.160.60:FF:001982">
    <property type="entry name" value="MEP-1, isoform A"/>
    <property type="match status" value="1"/>
</dbReference>
<evidence type="ECO:0000259" key="14">
    <source>
        <dbReference type="PROSITE" id="PS00028"/>
    </source>
</evidence>
<sequence length="1249" mass="134925">MTEVDGIMPEATTQPISSTHAITEEHSVPSSSDYTDGNVSTVVSNDQQQLKEQNGLNKMNNSRVPTDADTHNEQMDVDGADTEEDDSQMTASSTTENGRGADGGGGEDSKMSTGEDDGNAAYVEEEKRLSNDSKVDGLSVPIVGSLKDKPLNFCNDELHNSNTCTDKSGGGESDEDTQRSRSTVGEATDPKDNSNEPSESLERPATVSSNTDSVSEIEGADIHSHESKAIKDKEHKLNTANKVETDDSRSVGVDGPILLLQQQHGPMDTGADPLSISNDIKTHDQKKENGVPKNDASGFVDLGDDSDDEVMAVSKANVADTTMNNSENSIAVTSSNAAAVRKTRSICSDSDGAVVIASDSDTEANSNLPTKQKASNETQIIDDDEDDDCVVIEDDTPAPRLQAASDLSKRKSMAMDSPQHSDDSQPPSKRQRSAGPGSGNQISIKDTRSLMAHDTASATAAAVAAARKVAESNVYPVNITPATNIASPGGPPKLIPVGNPSMPINNAGGINPASFPGLGNANAANLLPGLTDDMFVLEAPSFIVPYIYEKPPVDNLKNIVKDIEDKYKLTKDDLADADKSDEFDMMTEQNKEDKEDKNNKKKKRRRGADDPDESWSEESEEDDDDDDDDDSESGMRTKVLIKEVSDDLPALKSAIKPAAALVQSPSTSAQNSAIASKPGQENYFESPLGKFFMDIGVGLVQEFVQSDLIRLQKRKMRKSLGKNITEFERAITALSGNLEASRKKNSPFKFTMKRCEFCNFKSESALSMANHYETPHMNGALYKCNFCAFEIRNATEIVYHMEAIHNIKARLIKPLPYHQCPNCGFEDNGKAKLARHQPVCAKKFRPEINLAPPADWEAPAKIPRIKPRHGLVGTATAYQAMAAQAAAQKAALASIQQQQQAAAQARTMQAAALAAQNAANKIRGRPPVINTQKTGPLPSGPMLRGPAPIRSQMATNVVQPNNYQVPGGQLLQAANAFAKKTLTGQPSISITPLPRQNTAQPVVTSPSTSKMPPTGMKPGQNLMVGGGGNSKTQFVICEICDGYIKDLEQLRNHMQWMHKVKIHPKMIYNRPPLNCQKCQFRFFTDQGLERHLLGSHGLVTSSMQEAANKGKDAGRCPVCGRMYQWKLLNHVSRDHHMTLKPAHLSYKCTVCTATFGMYKQFETHVYTAHSTVAKKAMDGKKNNTSAAASSAGGMAGGSGMGALNHQQRSSLMATNDSLLKPLKINDEITIIPQPSSKPRITNMESHIID</sequence>
<feature type="region of interest" description="Disordered" evidence="13">
    <location>
        <begin position="358"/>
        <end position="443"/>
    </location>
</feature>
<comment type="subunit">
    <text evidence="10">Interacts with hda-1, let-418, lin-1, mog-1, mog-4, mog-5, mog-6, pie-1 and unc-98.</text>
</comment>
<evidence type="ECO:0000256" key="1">
    <source>
        <dbReference type="ARBA" id="ARBA00004123"/>
    </source>
</evidence>
<dbReference type="GO" id="GO:0045944">
    <property type="term" value="P:positive regulation of transcription by RNA polymerase II"/>
    <property type="evidence" value="ECO:0007669"/>
    <property type="project" value="TreeGrafter"/>
</dbReference>
<feature type="compositionally biased region" description="Basic and acidic residues" evidence="13">
    <location>
        <begin position="589"/>
        <end position="598"/>
    </location>
</feature>
<feature type="domain" description="C2H2-type" evidence="14">
    <location>
        <begin position="1075"/>
        <end position="1096"/>
    </location>
</feature>
<feature type="compositionally biased region" description="Acidic residues" evidence="13">
    <location>
        <begin position="380"/>
        <end position="396"/>
    </location>
</feature>
<dbReference type="PANTHER" id="PTHR24403:SF106">
    <property type="entry name" value="PR_SET DOMAIN 13"/>
    <property type="match status" value="1"/>
</dbReference>
<dbReference type="PANTHER" id="PTHR24403">
    <property type="entry name" value="ZINC FINGER PROTEIN"/>
    <property type="match status" value="1"/>
</dbReference>
<evidence type="ECO:0000256" key="6">
    <source>
        <dbReference type="ARBA" id="ARBA00022782"/>
    </source>
</evidence>
<feature type="region of interest" description="Disordered" evidence="13">
    <location>
        <begin position="1"/>
        <end position="251"/>
    </location>
</feature>
<evidence type="ECO:0000256" key="9">
    <source>
        <dbReference type="ARBA" id="ARBA00060356"/>
    </source>
</evidence>
<keyword evidence="2" id="KW-0217">Developmental protein</keyword>
<keyword evidence="4" id="KW-0677">Repeat</keyword>
<comment type="function">
    <text evidence="9">Has a broad role in development, specifically in the genetic pathway SynMuvB that negatively regulates specification of the vulval cell fate. Required for fem-3 3'-UTR-mediated repression in the regulation of the sperm/oocyte switch. Acts by regulating the translation of fem-3 mRNA, by binding to its 3'-UTR.</text>
</comment>
<evidence type="ECO:0000256" key="5">
    <source>
        <dbReference type="ARBA" id="ARBA00022771"/>
    </source>
</evidence>
<organism evidence="16">
    <name type="scientific">Bactrocera latifrons</name>
    <name type="common">Malaysian fruit fly</name>
    <name type="synonym">Chaetodacus latifrons</name>
    <dbReference type="NCBI Taxonomy" id="174628"/>
    <lineage>
        <taxon>Eukaryota</taxon>
        <taxon>Metazoa</taxon>
        <taxon>Ecdysozoa</taxon>
        <taxon>Arthropoda</taxon>
        <taxon>Hexapoda</taxon>
        <taxon>Insecta</taxon>
        <taxon>Pterygota</taxon>
        <taxon>Neoptera</taxon>
        <taxon>Endopterygota</taxon>
        <taxon>Diptera</taxon>
        <taxon>Brachycera</taxon>
        <taxon>Muscomorpha</taxon>
        <taxon>Tephritoidea</taxon>
        <taxon>Tephritidae</taxon>
        <taxon>Bactrocera</taxon>
        <taxon>Bactrocera</taxon>
    </lineage>
</organism>
<dbReference type="InterPro" id="IPR013087">
    <property type="entry name" value="Znf_C2H2_type"/>
</dbReference>
<evidence type="ECO:0000313" key="17">
    <source>
        <dbReference type="EMBL" id="JAI51670.1"/>
    </source>
</evidence>
<protein>
    <recommendedName>
        <fullName evidence="11">MOG interacting and ectopic P-granules protein 1</fullName>
    </recommendedName>
    <alternativeName>
        <fullName evidence="12">Nuclear zinc finger protein</fullName>
    </alternativeName>
</protein>
<keyword evidence="6" id="KW-0221">Differentiation</keyword>
<dbReference type="PROSITE" id="PS00028">
    <property type="entry name" value="ZINC_FINGER_C2H2_1"/>
    <property type="match status" value="3"/>
</dbReference>
<feature type="region of interest" description="Disordered" evidence="13">
    <location>
        <begin position="1182"/>
        <end position="1203"/>
    </location>
</feature>
<evidence type="ECO:0000256" key="4">
    <source>
        <dbReference type="ARBA" id="ARBA00022737"/>
    </source>
</evidence>
<feature type="compositionally biased region" description="Acidic residues" evidence="13">
    <location>
        <begin position="610"/>
        <end position="632"/>
    </location>
</feature>
<evidence type="ECO:0000256" key="3">
    <source>
        <dbReference type="ARBA" id="ARBA00022723"/>
    </source>
</evidence>
<dbReference type="GO" id="GO:0005634">
    <property type="term" value="C:nucleus"/>
    <property type="evidence" value="ECO:0007669"/>
    <property type="project" value="UniProtKB-SubCell"/>
</dbReference>